<evidence type="ECO:0000256" key="4">
    <source>
        <dbReference type="ARBA" id="ARBA00022741"/>
    </source>
</evidence>
<protein>
    <recommendedName>
        <fullName evidence="1">tRNA(Ile)-lysidine synthetase</fullName>
        <ecNumber evidence="1">6.3.4.19</ecNumber>
    </recommendedName>
</protein>
<comment type="caution">
    <text evidence="8">The sequence shown here is derived from an EMBL/GenBank/DDBJ whole genome shotgun (WGS) entry which is preliminary data.</text>
</comment>
<evidence type="ECO:0000259" key="7">
    <source>
        <dbReference type="Pfam" id="PF01171"/>
    </source>
</evidence>
<evidence type="ECO:0000256" key="2">
    <source>
        <dbReference type="ARBA" id="ARBA00022598"/>
    </source>
</evidence>
<dbReference type="SUPFAM" id="SSF52402">
    <property type="entry name" value="Adenine nucleotide alpha hydrolases-like"/>
    <property type="match status" value="1"/>
</dbReference>
<dbReference type="PANTHER" id="PTHR43033">
    <property type="entry name" value="TRNA(ILE)-LYSIDINE SYNTHASE-RELATED"/>
    <property type="match status" value="1"/>
</dbReference>
<feature type="domain" description="tRNA(Ile)-lysidine/2-thiocytidine synthase N-terminal" evidence="7">
    <location>
        <begin position="32"/>
        <end position="231"/>
    </location>
</feature>
<evidence type="ECO:0000256" key="6">
    <source>
        <dbReference type="ARBA" id="ARBA00048539"/>
    </source>
</evidence>
<dbReference type="AlphaFoldDB" id="A0A397IYG6"/>
<dbReference type="Proteomes" id="UP000266861">
    <property type="component" value="Unassembled WGS sequence"/>
</dbReference>
<keyword evidence="2" id="KW-0436">Ligase</keyword>
<dbReference type="EC" id="6.3.4.19" evidence="1"/>
<dbReference type="InterPro" id="IPR014729">
    <property type="entry name" value="Rossmann-like_a/b/a_fold"/>
</dbReference>
<dbReference type="EMBL" id="PQFF01000157">
    <property type="protein sequence ID" value="RHZ78144.1"/>
    <property type="molecule type" value="Genomic_DNA"/>
</dbReference>
<accession>A0A397IYG6</accession>
<dbReference type="InterPro" id="IPR012795">
    <property type="entry name" value="tRNA_Ile_lys_synt_N"/>
</dbReference>
<dbReference type="Gene3D" id="3.40.50.620">
    <property type="entry name" value="HUPs"/>
    <property type="match status" value="1"/>
</dbReference>
<keyword evidence="4" id="KW-0547">Nucleotide-binding</keyword>
<reference evidence="8 9" key="1">
    <citation type="submission" date="2018-08" db="EMBL/GenBank/DDBJ databases">
        <title>Genome and evolution of the arbuscular mycorrhizal fungus Diversispora epigaea (formerly Glomus versiforme) and its bacterial endosymbionts.</title>
        <authorList>
            <person name="Sun X."/>
            <person name="Fei Z."/>
            <person name="Harrison M."/>
        </authorList>
    </citation>
    <scope>NUCLEOTIDE SEQUENCE [LARGE SCALE GENOMIC DNA]</scope>
    <source>
        <strain evidence="8 9">IT104</strain>
    </source>
</reference>
<evidence type="ECO:0000313" key="9">
    <source>
        <dbReference type="Proteomes" id="UP000266861"/>
    </source>
</evidence>
<keyword evidence="5" id="KW-0067">ATP-binding</keyword>
<dbReference type="STRING" id="1348612.A0A397IYG6"/>
<dbReference type="PANTHER" id="PTHR43033:SF1">
    <property type="entry name" value="TRNA(ILE)-LYSIDINE SYNTHASE-RELATED"/>
    <property type="match status" value="1"/>
</dbReference>
<name>A0A397IYG6_9GLOM</name>
<evidence type="ECO:0000256" key="1">
    <source>
        <dbReference type="ARBA" id="ARBA00013267"/>
    </source>
</evidence>
<dbReference type="OrthoDB" id="434144at2759"/>
<sequence>MASKLASKLSISALEFSDLMKKISLREREPLGIAVSGGVDSLALCYLLNRYCEENKHKLTAFIIDHQFRPDSTEEASQVAELLTKLNVDSKIMQIQWNTKTESKFSPSHIHNYPRTNQLELFARNERYKLLATGCHEKNISLLFLGHHLNDQLETLVMRLARGSGIVGLASMETNNKFPVQRNIEALNINVVRPMLRVPKERMIETCKAANIQWFEDPTNESDQHKRNVVRMVLNTINQRYLDGHKEYEPISTQGLLRFMDHMEYHKKFVNLQVNEILSECVKFNYQIGFCKLWLPKKLSENHWFRQKHLGIRIISTLIRWVTCSEAAPLLEGCIRFYNHITLSYEQSVNENFSAQGVLLCTGKEQEHKNSNMNSWVFYRQPMNKAEEKLTINIIKDKEIILWDKRFFITLELNKNENYYKNNDNANYLIRRFKKDDFPIVSRQLLKIKAKSNKWKIFQDYRSHVHVVARHDIPVLIRRDKNAEPPLQDKLIAMPSLNISFSPEYANCWAEFRGQIH</sequence>
<gene>
    <name evidence="8" type="ORF">Glove_167g90</name>
</gene>
<organism evidence="8 9">
    <name type="scientific">Diversispora epigaea</name>
    <dbReference type="NCBI Taxonomy" id="1348612"/>
    <lineage>
        <taxon>Eukaryota</taxon>
        <taxon>Fungi</taxon>
        <taxon>Fungi incertae sedis</taxon>
        <taxon>Mucoromycota</taxon>
        <taxon>Glomeromycotina</taxon>
        <taxon>Glomeromycetes</taxon>
        <taxon>Diversisporales</taxon>
        <taxon>Diversisporaceae</taxon>
        <taxon>Diversispora</taxon>
    </lineage>
</organism>
<comment type="catalytic activity">
    <reaction evidence="6">
        <text>cytidine(34) in tRNA(Ile2) + L-lysine + ATP = lysidine(34) in tRNA(Ile2) + AMP + diphosphate + H(+)</text>
        <dbReference type="Rhea" id="RHEA:43744"/>
        <dbReference type="Rhea" id="RHEA-COMP:10625"/>
        <dbReference type="Rhea" id="RHEA-COMP:10670"/>
        <dbReference type="ChEBI" id="CHEBI:15378"/>
        <dbReference type="ChEBI" id="CHEBI:30616"/>
        <dbReference type="ChEBI" id="CHEBI:32551"/>
        <dbReference type="ChEBI" id="CHEBI:33019"/>
        <dbReference type="ChEBI" id="CHEBI:82748"/>
        <dbReference type="ChEBI" id="CHEBI:83665"/>
        <dbReference type="ChEBI" id="CHEBI:456215"/>
        <dbReference type="EC" id="6.3.4.19"/>
    </reaction>
</comment>
<dbReference type="GO" id="GO:0008033">
    <property type="term" value="P:tRNA processing"/>
    <property type="evidence" value="ECO:0007669"/>
    <property type="project" value="UniProtKB-KW"/>
</dbReference>
<keyword evidence="9" id="KW-1185">Reference proteome</keyword>
<evidence type="ECO:0000256" key="5">
    <source>
        <dbReference type="ARBA" id="ARBA00022840"/>
    </source>
</evidence>
<dbReference type="CDD" id="cd01992">
    <property type="entry name" value="TilS_N"/>
    <property type="match status" value="1"/>
</dbReference>
<proteinExistence type="inferred from homology"/>
<dbReference type="Pfam" id="PF01171">
    <property type="entry name" value="ATP_bind_3"/>
    <property type="match status" value="1"/>
</dbReference>
<dbReference type="InterPro" id="IPR012094">
    <property type="entry name" value="tRNA_Ile_lys_synt"/>
</dbReference>
<evidence type="ECO:0000256" key="3">
    <source>
        <dbReference type="ARBA" id="ARBA00022694"/>
    </source>
</evidence>
<dbReference type="HAMAP" id="MF_01161">
    <property type="entry name" value="tRNA_Ile_lys_synt"/>
    <property type="match status" value="1"/>
</dbReference>
<dbReference type="NCBIfam" id="TIGR02432">
    <property type="entry name" value="lysidine_TilS_N"/>
    <property type="match status" value="1"/>
</dbReference>
<dbReference type="GO" id="GO:0005524">
    <property type="term" value="F:ATP binding"/>
    <property type="evidence" value="ECO:0007669"/>
    <property type="project" value="UniProtKB-KW"/>
</dbReference>
<keyword evidence="3" id="KW-0819">tRNA processing</keyword>
<dbReference type="InterPro" id="IPR011063">
    <property type="entry name" value="TilS/TtcA_N"/>
</dbReference>
<evidence type="ECO:0000313" key="8">
    <source>
        <dbReference type="EMBL" id="RHZ78144.1"/>
    </source>
</evidence>
<dbReference type="GO" id="GO:0032267">
    <property type="term" value="F:tRNA(Ile)-lysidine synthase activity"/>
    <property type="evidence" value="ECO:0007669"/>
    <property type="project" value="UniProtKB-EC"/>
</dbReference>